<dbReference type="AlphaFoldDB" id="A0A4V3ES85"/>
<feature type="transmembrane region" description="Helical" evidence="6">
    <location>
        <begin position="275"/>
        <end position="296"/>
    </location>
</feature>
<evidence type="ECO:0000313" key="9">
    <source>
        <dbReference type="Proteomes" id="UP000294749"/>
    </source>
</evidence>
<keyword evidence="9" id="KW-1185">Reference proteome</keyword>
<name>A0A4V3ES85_9FLAO</name>
<comment type="caution">
    <text evidence="8">The sequence shown here is derived from an EMBL/GenBank/DDBJ whole genome shotgun (WGS) entry which is preliminary data.</text>
</comment>
<feature type="transmembrane region" description="Helical" evidence="6">
    <location>
        <begin position="609"/>
        <end position="628"/>
    </location>
</feature>
<feature type="transmembrane region" description="Helical" evidence="6">
    <location>
        <begin position="317"/>
        <end position="339"/>
    </location>
</feature>
<dbReference type="InterPro" id="IPR004869">
    <property type="entry name" value="MMPL_dom"/>
</dbReference>
<evidence type="ECO:0000256" key="6">
    <source>
        <dbReference type="SAM" id="Phobius"/>
    </source>
</evidence>
<dbReference type="InterPro" id="IPR050545">
    <property type="entry name" value="Mycobact_MmpL"/>
</dbReference>
<accession>A0A4V3ES85</accession>
<keyword evidence="5 6" id="KW-0472">Membrane</keyword>
<dbReference type="RefSeq" id="WP_133685507.1">
    <property type="nucleotide sequence ID" value="NZ_SOAY01000001.1"/>
</dbReference>
<evidence type="ECO:0000256" key="1">
    <source>
        <dbReference type="ARBA" id="ARBA00004651"/>
    </source>
</evidence>
<dbReference type="PANTHER" id="PTHR33406:SF12">
    <property type="entry name" value="BLR2997 PROTEIN"/>
    <property type="match status" value="1"/>
</dbReference>
<feature type="transmembrane region" description="Helical" evidence="6">
    <location>
        <begin position="709"/>
        <end position="729"/>
    </location>
</feature>
<keyword evidence="3 6" id="KW-0812">Transmembrane</keyword>
<evidence type="ECO:0000256" key="4">
    <source>
        <dbReference type="ARBA" id="ARBA00022989"/>
    </source>
</evidence>
<comment type="subcellular location">
    <subcellularLocation>
        <location evidence="1">Cell membrane</location>
        <topology evidence="1">Multi-pass membrane protein</topology>
    </subcellularLocation>
</comment>
<feature type="transmembrane region" description="Helical" evidence="6">
    <location>
        <begin position="223"/>
        <end position="242"/>
    </location>
</feature>
<dbReference type="SUPFAM" id="SSF82866">
    <property type="entry name" value="Multidrug efflux transporter AcrB transmembrane domain"/>
    <property type="match status" value="2"/>
</dbReference>
<gene>
    <name evidence="8" type="ORF">CLV90_0026</name>
</gene>
<dbReference type="Pfam" id="PF03176">
    <property type="entry name" value="MMPL"/>
    <property type="match status" value="2"/>
</dbReference>
<dbReference type="InterPro" id="IPR000731">
    <property type="entry name" value="SSD"/>
</dbReference>
<feature type="transmembrane region" description="Helical" evidence="6">
    <location>
        <begin position="635"/>
        <end position="657"/>
    </location>
</feature>
<feature type="domain" description="SSD" evidence="7">
    <location>
        <begin position="247"/>
        <end position="374"/>
    </location>
</feature>
<feature type="transmembrane region" description="Helical" evidence="6">
    <location>
        <begin position="351"/>
        <end position="375"/>
    </location>
</feature>
<keyword evidence="4 6" id="KW-1133">Transmembrane helix</keyword>
<protein>
    <recommendedName>
        <fullName evidence="7">SSD domain-containing protein</fullName>
    </recommendedName>
</protein>
<sequence>MKNGKFATEIDFIFSMKADLGLLKKLFVVLFILLGVMAASKLDELRFSFDFSQFFPEEDPDLAFYDDYVEEFGTDDNFLLIAVKNDPDVFQEEFLKSFQAFSEESKTFEYVLESSSLTSLSYPLKTSFGYTTLPIIHIDDPSQYQKDWNKIREDSLFVNVLIDKKGKSLVLALETEDNLDYKQSELLLNSIRASLKEHNLPDFHILGRAFFYEAIVEMQKSEVLTTTIAASILVFIILLLVYRSLPVVFISVFSIAMSLLLFMGLLGWLGKELNAMAAFYPVLMLIVGTSDVIHLTDSYIRKLQTGIPRYKAINSSLREVGMTTLLTSITTAVGFVTLLSSRLVSIQEFGINAAIGVLVAYITVIFLTGSLLISLPEKSLIGRRSISENWVTYLLKINTFTKNYPRSIILGTVVFTALCVLGIYLVQTNQELKNTLPAESKIAQDFDYFQSNFSGFRPLEIAVMSTEGNKVTDFKVAQEIEKLLIYLKTFKSIGNVQSANLPYKIFNKANNLNSAAYFTLPSDEKTFLKYQKDSRKLARKQLAKFINEDESIARINGRLQDIGTDKLKVVYTNIDKFSKTQLDTSLVAVKVTGKSILLDKNSEYIRSSLLEGLLYGLLLIGVIMAFVFRDIKIFLISLVPNVLPILFAGGMLGFLGIPLEASLSVVFAIVFGIAVDDTIHFLGKYKLGISQGLDKEAALEKTFAQTGRALVITTIILFFGFMVMLFSIHQPSVTIGLIISVTLVTALILDLLLLPVLLRKLI</sequence>
<feature type="transmembrane region" description="Helical" evidence="6">
    <location>
        <begin position="247"/>
        <end position="269"/>
    </location>
</feature>
<evidence type="ECO:0000256" key="3">
    <source>
        <dbReference type="ARBA" id="ARBA00022692"/>
    </source>
</evidence>
<proteinExistence type="predicted"/>
<keyword evidence="2" id="KW-1003">Cell membrane</keyword>
<dbReference type="PROSITE" id="PS50156">
    <property type="entry name" value="SSD"/>
    <property type="match status" value="1"/>
</dbReference>
<evidence type="ECO:0000259" key="7">
    <source>
        <dbReference type="PROSITE" id="PS50156"/>
    </source>
</evidence>
<evidence type="ECO:0000313" key="8">
    <source>
        <dbReference type="EMBL" id="TDT50707.1"/>
    </source>
</evidence>
<feature type="transmembrane region" description="Helical" evidence="6">
    <location>
        <begin position="663"/>
        <end position="683"/>
    </location>
</feature>
<evidence type="ECO:0000256" key="2">
    <source>
        <dbReference type="ARBA" id="ARBA00022475"/>
    </source>
</evidence>
<dbReference type="Gene3D" id="1.20.1640.10">
    <property type="entry name" value="Multidrug efflux transporter AcrB transmembrane domain"/>
    <property type="match status" value="2"/>
</dbReference>
<evidence type="ECO:0000256" key="5">
    <source>
        <dbReference type="ARBA" id="ARBA00023136"/>
    </source>
</evidence>
<dbReference type="EMBL" id="SOAY01000001">
    <property type="protein sequence ID" value="TDT50707.1"/>
    <property type="molecule type" value="Genomic_DNA"/>
</dbReference>
<reference evidence="8 9" key="1">
    <citation type="submission" date="2019-03" db="EMBL/GenBank/DDBJ databases">
        <title>Genomic Encyclopedia of Archaeal and Bacterial Type Strains, Phase II (KMG-II): from individual species to whole genera.</title>
        <authorList>
            <person name="Goeker M."/>
        </authorList>
    </citation>
    <scope>NUCLEOTIDE SEQUENCE [LARGE SCALE GENOMIC DNA]</scope>
    <source>
        <strain evidence="8 9">DSM 25233</strain>
    </source>
</reference>
<dbReference type="GO" id="GO:0005886">
    <property type="term" value="C:plasma membrane"/>
    <property type="evidence" value="ECO:0007669"/>
    <property type="project" value="UniProtKB-SubCell"/>
</dbReference>
<dbReference type="OrthoDB" id="9805018at2"/>
<feature type="transmembrane region" description="Helical" evidence="6">
    <location>
        <begin position="735"/>
        <end position="758"/>
    </location>
</feature>
<feature type="transmembrane region" description="Helical" evidence="6">
    <location>
        <begin position="408"/>
        <end position="426"/>
    </location>
</feature>
<dbReference type="PANTHER" id="PTHR33406">
    <property type="entry name" value="MEMBRANE PROTEIN MJ1562-RELATED"/>
    <property type="match status" value="1"/>
</dbReference>
<dbReference type="Proteomes" id="UP000294749">
    <property type="component" value="Unassembled WGS sequence"/>
</dbReference>
<organism evidence="8 9">
    <name type="scientific">Maribacter spongiicola</name>
    <dbReference type="NCBI Taxonomy" id="1206753"/>
    <lineage>
        <taxon>Bacteria</taxon>
        <taxon>Pseudomonadati</taxon>
        <taxon>Bacteroidota</taxon>
        <taxon>Flavobacteriia</taxon>
        <taxon>Flavobacteriales</taxon>
        <taxon>Flavobacteriaceae</taxon>
        <taxon>Maribacter</taxon>
    </lineage>
</organism>